<dbReference type="PROSITE" id="PS00086">
    <property type="entry name" value="CYTOCHROME_P450"/>
    <property type="match status" value="1"/>
</dbReference>
<dbReference type="GO" id="GO:0005506">
    <property type="term" value="F:iron ion binding"/>
    <property type="evidence" value="ECO:0007669"/>
    <property type="project" value="InterPro"/>
</dbReference>
<comment type="caution">
    <text evidence="17">The sequence shown here is derived from an EMBL/GenBank/DDBJ whole genome shotgun (WGS) entry which is preliminary data.</text>
</comment>
<evidence type="ECO:0000256" key="10">
    <source>
        <dbReference type="ARBA" id="ARBA00023002"/>
    </source>
</evidence>
<protein>
    <submittedName>
        <fullName evidence="17">Flavonoid 3'-monooxygenase</fullName>
    </submittedName>
</protein>
<comment type="subcellular location">
    <subcellularLocation>
        <location evidence="2">Membrane</location>
        <topology evidence="2">Single-pass membrane protein</topology>
    </subcellularLocation>
</comment>
<dbReference type="PANTHER" id="PTHR47944">
    <property type="entry name" value="CYTOCHROME P450 98A9"/>
    <property type="match status" value="1"/>
</dbReference>
<dbReference type="InterPro" id="IPR002401">
    <property type="entry name" value="Cyt_P450_E_grp-I"/>
</dbReference>
<evidence type="ECO:0000256" key="5">
    <source>
        <dbReference type="ARBA" id="ARBA00022617"/>
    </source>
</evidence>
<dbReference type="FunFam" id="1.10.630.10:FF:000097">
    <property type="entry name" value="Cytochrome P-450 19"/>
    <property type="match status" value="1"/>
</dbReference>
<keyword evidence="18" id="KW-1185">Reference proteome</keyword>
<dbReference type="SUPFAM" id="SSF48264">
    <property type="entry name" value="Cytochrome P450"/>
    <property type="match status" value="1"/>
</dbReference>
<dbReference type="Gene3D" id="1.10.630.10">
    <property type="entry name" value="Cytochrome P450"/>
    <property type="match status" value="1"/>
</dbReference>
<feature type="region of interest" description="Disordered" evidence="16">
    <location>
        <begin position="579"/>
        <end position="602"/>
    </location>
</feature>
<proteinExistence type="inferred from homology"/>
<evidence type="ECO:0000256" key="11">
    <source>
        <dbReference type="ARBA" id="ARBA00023004"/>
    </source>
</evidence>
<comment type="pathway">
    <text evidence="3">Alkaloid biosynthesis.</text>
</comment>
<evidence type="ECO:0000256" key="14">
    <source>
        <dbReference type="PIRSR" id="PIRSR602401-1"/>
    </source>
</evidence>
<dbReference type="Pfam" id="PF00067">
    <property type="entry name" value="p450"/>
    <property type="match status" value="1"/>
</dbReference>
<dbReference type="EMBL" id="JAAIUW010000012">
    <property type="protein sequence ID" value="KAF7806250.1"/>
    <property type="molecule type" value="Genomic_DNA"/>
</dbReference>
<comment type="cofactor">
    <cofactor evidence="1 14">
        <name>heme</name>
        <dbReference type="ChEBI" id="CHEBI:30413"/>
    </cofactor>
</comment>
<dbReference type="GO" id="GO:0016020">
    <property type="term" value="C:membrane"/>
    <property type="evidence" value="ECO:0007669"/>
    <property type="project" value="UniProtKB-SubCell"/>
</dbReference>
<evidence type="ECO:0000256" key="15">
    <source>
        <dbReference type="RuleBase" id="RU000461"/>
    </source>
</evidence>
<dbReference type="InterPro" id="IPR036396">
    <property type="entry name" value="Cyt_P450_sf"/>
</dbReference>
<dbReference type="GO" id="GO:0016705">
    <property type="term" value="F:oxidoreductase activity, acting on paired donors, with incorporation or reduction of molecular oxygen"/>
    <property type="evidence" value="ECO:0007669"/>
    <property type="project" value="InterPro"/>
</dbReference>
<evidence type="ECO:0000256" key="2">
    <source>
        <dbReference type="ARBA" id="ARBA00004167"/>
    </source>
</evidence>
<organism evidence="17 18">
    <name type="scientific">Senna tora</name>
    <dbReference type="NCBI Taxonomy" id="362788"/>
    <lineage>
        <taxon>Eukaryota</taxon>
        <taxon>Viridiplantae</taxon>
        <taxon>Streptophyta</taxon>
        <taxon>Embryophyta</taxon>
        <taxon>Tracheophyta</taxon>
        <taxon>Spermatophyta</taxon>
        <taxon>Magnoliopsida</taxon>
        <taxon>eudicotyledons</taxon>
        <taxon>Gunneridae</taxon>
        <taxon>Pentapetalae</taxon>
        <taxon>rosids</taxon>
        <taxon>fabids</taxon>
        <taxon>Fabales</taxon>
        <taxon>Fabaceae</taxon>
        <taxon>Caesalpinioideae</taxon>
        <taxon>Cassia clade</taxon>
        <taxon>Senna</taxon>
    </lineage>
</organism>
<evidence type="ECO:0000313" key="17">
    <source>
        <dbReference type="EMBL" id="KAF7806250.1"/>
    </source>
</evidence>
<gene>
    <name evidence="17" type="ORF">G2W53_038411</name>
</gene>
<keyword evidence="13" id="KW-0472">Membrane</keyword>
<evidence type="ECO:0000256" key="8">
    <source>
        <dbReference type="ARBA" id="ARBA00022857"/>
    </source>
</evidence>
<evidence type="ECO:0000256" key="9">
    <source>
        <dbReference type="ARBA" id="ARBA00022989"/>
    </source>
</evidence>
<feature type="compositionally biased region" description="Basic and acidic residues" evidence="16">
    <location>
        <begin position="579"/>
        <end position="591"/>
    </location>
</feature>
<evidence type="ECO:0000256" key="13">
    <source>
        <dbReference type="ARBA" id="ARBA00023136"/>
    </source>
</evidence>
<sequence length="602" mass="67226">MSPWVIAFATFIVAILVYRLLKLLTRHSLPLPPGPRPWPIVGNFPHLGRVPHHALAALARTHGPLMHLRLGVVDVIVAASASVAEQFLKVHDANFASRPPSAGGKYVAYNYQDLVLAPYGPRWRLLRKISSVHLFSGRALEDSRYLRQEEVGRLTRNLASAGSNAVNLGQMLYVCTTNALGRSVIGRRVFNDGGARCDPKAEEFKNMIGEVMVLSGAFNIGDFVPALEPLDLQGVQGKMKKLHNKFDAFLSGIIEEHTASKNDQKHKDMLSTLMSLMDAQDINEADKLTETELKGLLLNMFVAGTDTSASTIEWAIAELIRNPRILAQVQQELDSVVGRDRLVCESDIPKLPYLQAVVKETFRFHPATPLSLPRIAAESCEIYGYHIPKGATLLVNVWAIARDPKEWSNPLEFKPERFLPGGEKADVDVKGNDFEVIPFGAGRRICAGMNLGVRMVQLLTATLAHSFDWDLEDGLWPEKLNMDEAYGLTLQRAAPLIVHPRPRLLPQLKLKQKVEIEYRAPCMSKRRKRKLYLRIRRSGKQNQSEIESSEFCVRRGILDLESNLIKIMSGKESKIVKETGGDEGFESRTKSEFPSSVKLKFS</sequence>
<keyword evidence="7 14" id="KW-0479">Metal-binding</keyword>
<dbReference type="PRINTS" id="PR00385">
    <property type="entry name" value="P450"/>
</dbReference>
<evidence type="ECO:0000256" key="7">
    <source>
        <dbReference type="ARBA" id="ARBA00022723"/>
    </source>
</evidence>
<dbReference type="GO" id="GO:0020037">
    <property type="term" value="F:heme binding"/>
    <property type="evidence" value="ECO:0007669"/>
    <property type="project" value="InterPro"/>
</dbReference>
<keyword evidence="8" id="KW-0521">NADP</keyword>
<dbReference type="GO" id="GO:0004497">
    <property type="term" value="F:monooxygenase activity"/>
    <property type="evidence" value="ECO:0007669"/>
    <property type="project" value="UniProtKB-KW"/>
</dbReference>
<feature type="binding site" description="axial binding residue" evidence="14">
    <location>
        <position position="446"/>
    </location>
    <ligand>
        <name>heme</name>
        <dbReference type="ChEBI" id="CHEBI:30413"/>
    </ligand>
    <ligandPart>
        <name>Fe</name>
        <dbReference type="ChEBI" id="CHEBI:18248"/>
    </ligandPart>
</feature>
<keyword evidence="5 14" id="KW-0349">Heme</keyword>
<dbReference type="InterPro" id="IPR001128">
    <property type="entry name" value="Cyt_P450"/>
</dbReference>
<dbReference type="PRINTS" id="PR00463">
    <property type="entry name" value="EP450I"/>
</dbReference>
<dbReference type="AlphaFoldDB" id="A0A834SP06"/>
<keyword evidence="10 15" id="KW-0560">Oxidoreductase</keyword>
<evidence type="ECO:0000256" key="12">
    <source>
        <dbReference type="ARBA" id="ARBA00023033"/>
    </source>
</evidence>
<dbReference type="InterPro" id="IPR017972">
    <property type="entry name" value="Cyt_P450_CS"/>
</dbReference>
<dbReference type="Proteomes" id="UP000634136">
    <property type="component" value="Unassembled WGS sequence"/>
</dbReference>
<comment type="similarity">
    <text evidence="4 15">Belongs to the cytochrome P450 family.</text>
</comment>
<keyword evidence="11 14" id="KW-0408">Iron</keyword>
<accession>A0A834SP06</accession>
<evidence type="ECO:0000256" key="3">
    <source>
        <dbReference type="ARBA" id="ARBA00004913"/>
    </source>
</evidence>
<dbReference type="PANTHER" id="PTHR47944:SF18">
    <property type="entry name" value="FLAVONOID 3'-MONOOXYGENASE"/>
    <property type="match status" value="1"/>
</dbReference>
<reference evidence="17" key="1">
    <citation type="submission" date="2020-09" db="EMBL/GenBank/DDBJ databases">
        <title>Genome-Enabled Discovery of Anthraquinone Biosynthesis in Senna tora.</title>
        <authorList>
            <person name="Kang S.-H."/>
            <person name="Pandey R.P."/>
            <person name="Lee C.-M."/>
            <person name="Sim J.-S."/>
            <person name="Jeong J.-T."/>
            <person name="Choi B.-S."/>
            <person name="Jung M."/>
            <person name="Ginzburg D."/>
            <person name="Zhao K."/>
            <person name="Won S.Y."/>
            <person name="Oh T.-J."/>
            <person name="Yu Y."/>
            <person name="Kim N.-H."/>
            <person name="Lee O.R."/>
            <person name="Lee T.-H."/>
            <person name="Bashyal P."/>
            <person name="Kim T.-S."/>
            <person name="Lee W.-H."/>
            <person name="Kawkins C."/>
            <person name="Kim C.-K."/>
            <person name="Kim J.S."/>
            <person name="Ahn B.O."/>
            <person name="Rhee S.Y."/>
            <person name="Sohng J.K."/>
        </authorList>
    </citation>
    <scope>NUCLEOTIDE SEQUENCE</scope>
    <source>
        <tissue evidence="17">Leaf</tissue>
    </source>
</reference>
<evidence type="ECO:0000256" key="1">
    <source>
        <dbReference type="ARBA" id="ARBA00001971"/>
    </source>
</evidence>
<evidence type="ECO:0000256" key="6">
    <source>
        <dbReference type="ARBA" id="ARBA00022692"/>
    </source>
</evidence>
<keyword evidence="9" id="KW-1133">Transmembrane helix</keyword>
<keyword evidence="6" id="KW-0812">Transmembrane</keyword>
<evidence type="ECO:0000256" key="16">
    <source>
        <dbReference type="SAM" id="MobiDB-lite"/>
    </source>
</evidence>
<keyword evidence="12 15" id="KW-0503">Monooxygenase</keyword>
<name>A0A834SP06_9FABA</name>
<evidence type="ECO:0000313" key="18">
    <source>
        <dbReference type="Proteomes" id="UP000634136"/>
    </source>
</evidence>
<evidence type="ECO:0000256" key="4">
    <source>
        <dbReference type="ARBA" id="ARBA00010617"/>
    </source>
</evidence>
<dbReference type="OrthoDB" id="2789670at2759"/>